<dbReference type="InterPro" id="IPR050204">
    <property type="entry name" value="AraC_XylS_family_regulators"/>
</dbReference>
<evidence type="ECO:0000259" key="4">
    <source>
        <dbReference type="PROSITE" id="PS01124"/>
    </source>
</evidence>
<reference evidence="6" key="1">
    <citation type="journal article" date="2019" name="Int. J. Syst. Evol. Microbiol.">
        <title>The Global Catalogue of Microorganisms (GCM) 10K type strain sequencing project: providing services to taxonomists for standard genome sequencing and annotation.</title>
        <authorList>
            <consortium name="The Broad Institute Genomics Platform"/>
            <consortium name="The Broad Institute Genome Sequencing Center for Infectious Disease"/>
            <person name="Wu L."/>
            <person name="Ma J."/>
        </authorList>
    </citation>
    <scope>NUCLEOTIDE SEQUENCE [LARGE SCALE GENOMIC DNA]</scope>
    <source>
        <strain evidence="6">CGMCC 4.7241</strain>
    </source>
</reference>
<dbReference type="RefSeq" id="WP_205119953.1">
    <property type="nucleotide sequence ID" value="NZ_JAFBCM010000001.1"/>
</dbReference>
<gene>
    <name evidence="5" type="ORF">ACFOUW_19100</name>
</gene>
<feature type="domain" description="HTH araC/xylS-type" evidence="4">
    <location>
        <begin position="167"/>
        <end position="266"/>
    </location>
</feature>
<evidence type="ECO:0000313" key="5">
    <source>
        <dbReference type="EMBL" id="MFC3762956.1"/>
    </source>
</evidence>
<dbReference type="InterPro" id="IPR009057">
    <property type="entry name" value="Homeodomain-like_sf"/>
</dbReference>
<organism evidence="5 6">
    <name type="scientific">Tenggerimyces flavus</name>
    <dbReference type="NCBI Taxonomy" id="1708749"/>
    <lineage>
        <taxon>Bacteria</taxon>
        <taxon>Bacillati</taxon>
        <taxon>Actinomycetota</taxon>
        <taxon>Actinomycetes</taxon>
        <taxon>Propionibacteriales</taxon>
        <taxon>Nocardioidaceae</taxon>
        <taxon>Tenggerimyces</taxon>
    </lineage>
</organism>
<dbReference type="Pfam" id="PF12833">
    <property type="entry name" value="HTH_18"/>
    <property type="match status" value="1"/>
</dbReference>
<evidence type="ECO:0000256" key="1">
    <source>
        <dbReference type="ARBA" id="ARBA00023015"/>
    </source>
</evidence>
<accession>A0ABV7YCA0</accession>
<proteinExistence type="predicted"/>
<evidence type="ECO:0000256" key="2">
    <source>
        <dbReference type="ARBA" id="ARBA00023125"/>
    </source>
</evidence>
<evidence type="ECO:0000313" key="6">
    <source>
        <dbReference type="Proteomes" id="UP001595699"/>
    </source>
</evidence>
<dbReference type="PANTHER" id="PTHR46796:SF15">
    <property type="entry name" value="BLL1074 PROTEIN"/>
    <property type="match status" value="1"/>
</dbReference>
<dbReference type="Gene3D" id="1.10.10.60">
    <property type="entry name" value="Homeodomain-like"/>
    <property type="match status" value="1"/>
</dbReference>
<sequence>MGSVSISKTETPIGWWEIATTRLETGPIARFCGYRERSVDVVQRTMPAGSLMPLIISFGDSLELDYPNDTVERLESFVAGPHPGPATTRYTGGQFGVQVDLTLLGAFRLLGIPGAELAHQAVPLGDALPWLGASFADRLASAKTWAQRFTLLEHTLLARAAGNPEPDPMISWLWHRLEATHGRASIATLVAETGRSHRHVTTRFTQQIGLTPKAAASLLRFEHAARAIQRLPLADAAIATGYADQSHLTREFVRHAGTPPATWLAGQVDFVQDPPSADA</sequence>
<comment type="caution">
    <text evidence="5">The sequence shown here is derived from an EMBL/GenBank/DDBJ whole genome shotgun (WGS) entry which is preliminary data.</text>
</comment>
<keyword evidence="2" id="KW-0238">DNA-binding</keyword>
<keyword evidence="1" id="KW-0805">Transcription regulation</keyword>
<dbReference type="EMBL" id="JBHRZH010000017">
    <property type="protein sequence ID" value="MFC3762956.1"/>
    <property type="molecule type" value="Genomic_DNA"/>
</dbReference>
<protein>
    <submittedName>
        <fullName evidence="5">Helix-turn-helix domain-containing protein</fullName>
    </submittedName>
</protein>
<dbReference type="SUPFAM" id="SSF46689">
    <property type="entry name" value="Homeodomain-like"/>
    <property type="match status" value="1"/>
</dbReference>
<dbReference type="PANTHER" id="PTHR46796">
    <property type="entry name" value="HTH-TYPE TRANSCRIPTIONAL ACTIVATOR RHAS-RELATED"/>
    <property type="match status" value="1"/>
</dbReference>
<dbReference type="SMART" id="SM00342">
    <property type="entry name" value="HTH_ARAC"/>
    <property type="match status" value="1"/>
</dbReference>
<keyword evidence="3" id="KW-0804">Transcription</keyword>
<dbReference type="InterPro" id="IPR018060">
    <property type="entry name" value="HTH_AraC"/>
</dbReference>
<name>A0ABV7YCA0_9ACTN</name>
<keyword evidence="6" id="KW-1185">Reference proteome</keyword>
<evidence type="ECO:0000256" key="3">
    <source>
        <dbReference type="ARBA" id="ARBA00023163"/>
    </source>
</evidence>
<dbReference type="Proteomes" id="UP001595699">
    <property type="component" value="Unassembled WGS sequence"/>
</dbReference>
<dbReference type="PROSITE" id="PS01124">
    <property type="entry name" value="HTH_ARAC_FAMILY_2"/>
    <property type="match status" value="1"/>
</dbReference>